<protein>
    <submittedName>
        <fullName evidence="1">Uncharacterized protein</fullName>
    </submittedName>
</protein>
<accession>A0ABQ2NF99</accession>
<gene>
    <name evidence="1" type="ORF">GCM10011584_35210</name>
</gene>
<dbReference type="Proteomes" id="UP000655410">
    <property type="component" value="Unassembled WGS sequence"/>
</dbReference>
<name>A0ABQ2NF99_9ACTN</name>
<reference evidence="2" key="1">
    <citation type="journal article" date="2019" name="Int. J. Syst. Evol. Microbiol.">
        <title>The Global Catalogue of Microorganisms (GCM) 10K type strain sequencing project: providing services to taxonomists for standard genome sequencing and annotation.</title>
        <authorList>
            <consortium name="The Broad Institute Genomics Platform"/>
            <consortium name="The Broad Institute Genome Sequencing Center for Infectious Disease"/>
            <person name="Wu L."/>
            <person name="Ma J."/>
        </authorList>
    </citation>
    <scope>NUCLEOTIDE SEQUENCE [LARGE SCALE GENOMIC DNA]</scope>
    <source>
        <strain evidence="2">CGMCC 4.7371</strain>
    </source>
</reference>
<comment type="caution">
    <text evidence="1">The sequence shown here is derived from an EMBL/GenBank/DDBJ whole genome shotgun (WGS) entry which is preliminary data.</text>
</comment>
<sequence>MQAAYVPNRASERAKICREAAMPRVVAGSMLATGRKVSRVVAAVIRARLDGGRGVKHVVVT</sequence>
<keyword evidence="2" id="KW-1185">Reference proteome</keyword>
<evidence type="ECO:0000313" key="1">
    <source>
        <dbReference type="EMBL" id="GGO94359.1"/>
    </source>
</evidence>
<proteinExistence type="predicted"/>
<organism evidence="1 2">
    <name type="scientific">Nocardioides phosphati</name>
    <dbReference type="NCBI Taxonomy" id="1867775"/>
    <lineage>
        <taxon>Bacteria</taxon>
        <taxon>Bacillati</taxon>
        <taxon>Actinomycetota</taxon>
        <taxon>Actinomycetes</taxon>
        <taxon>Propionibacteriales</taxon>
        <taxon>Nocardioidaceae</taxon>
        <taxon>Nocardioides</taxon>
    </lineage>
</organism>
<dbReference type="EMBL" id="BMNI01000019">
    <property type="protein sequence ID" value="GGO94359.1"/>
    <property type="molecule type" value="Genomic_DNA"/>
</dbReference>
<evidence type="ECO:0000313" key="2">
    <source>
        <dbReference type="Proteomes" id="UP000655410"/>
    </source>
</evidence>